<evidence type="ECO:0000313" key="1">
    <source>
        <dbReference type="Proteomes" id="UP000887574"/>
    </source>
</evidence>
<dbReference type="AlphaFoldDB" id="A0A915DKY3"/>
<organism evidence="1 2">
    <name type="scientific">Ditylenchus dipsaci</name>
    <dbReference type="NCBI Taxonomy" id="166011"/>
    <lineage>
        <taxon>Eukaryota</taxon>
        <taxon>Metazoa</taxon>
        <taxon>Ecdysozoa</taxon>
        <taxon>Nematoda</taxon>
        <taxon>Chromadorea</taxon>
        <taxon>Rhabditida</taxon>
        <taxon>Tylenchina</taxon>
        <taxon>Tylenchomorpha</taxon>
        <taxon>Sphaerularioidea</taxon>
        <taxon>Anguinidae</taxon>
        <taxon>Anguininae</taxon>
        <taxon>Ditylenchus</taxon>
    </lineage>
</organism>
<sequence length="81" mass="9255">MCCSAIKCQNVSKIAQKSPENGRQHNDLGVQSKASQIYKYESTTTDQDELVNVKNLKKLLHYSEIKQFCEAYVKQLNDENS</sequence>
<accession>A0A915DKY3</accession>
<dbReference type="WBParaSite" id="jg20618">
    <property type="protein sequence ID" value="jg20618"/>
    <property type="gene ID" value="jg20618"/>
</dbReference>
<keyword evidence="1" id="KW-1185">Reference proteome</keyword>
<dbReference type="Proteomes" id="UP000887574">
    <property type="component" value="Unplaced"/>
</dbReference>
<proteinExistence type="predicted"/>
<name>A0A915DKY3_9BILA</name>
<evidence type="ECO:0000313" key="2">
    <source>
        <dbReference type="WBParaSite" id="jg20618"/>
    </source>
</evidence>
<protein>
    <submittedName>
        <fullName evidence="2">Uncharacterized protein</fullName>
    </submittedName>
</protein>
<reference evidence="2" key="1">
    <citation type="submission" date="2022-11" db="UniProtKB">
        <authorList>
            <consortium name="WormBaseParasite"/>
        </authorList>
    </citation>
    <scope>IDENTIFICATION</scope>
</reference>